<dbReference type="AlphaFoldDB" id="A0A6P5Y6C1"/>
<feature type="compositionally biased region" description="Polar residues" evidence="4">
    <location>
        <begin position="108"/>
        <end position="118"/>
    </location>
</feature>
<feature type="region of interest" description="Disordered" evidence="4">
    <location>
        <begin position="100"/>
        <end position="147"/>
    </location>
</feature>
<protein>
    <submittedName>
        <fullName evidence="8">Inactive protein RESTRICTED TEV MOVEMENT 2-like</fullName>
    </submittedName>
</protein>
<accession>A0A6P5Y6C1</accession>
<keyword evidence="7" id="KW-1185">Reference proteome</keyword>
<evidence type="ECO:0000259" key="6">
    <source>
        <dbReference type="PROSITE" id="PS01031"/>
    </source>
</evidence>
<dbReference type="InterPro" id="IPR008978">
    <property type="entry name" value="HSP20-like_chaperone"/>
</dbReference>
<sequence>MANLGDRRPSGEKFVPASDWTQDAKAHYLFVDLPGFKKEQLKLELASTGHITISGEKIVDENKRIYFEQTFALPENSDMENISGKFDGDFLHVTVPRKSVVEEENKQQESGNGNSNSIGEKISAQEEPNKHGENQSEHEEGHGDLHERCCDDEAKGEMISNETCRVAGFPKEMIRKWEQEDGPLEMAMKFLKKNKGVILSVVIAFSIGVLVYRTFESGGE</sequence>
<dbReference type="GeneID" id="111289292"/>
<dbReference type="SUPFAM" id="SSF49764">
    <property type="entry name" value="HSP20-like chaperones"/>
    <property type="match status" value="1"/>
</dbReference>
<keyword evidence="1" id="KW-0346">Stress response</keyword>
<dbReference type="OrthoDB" id="1431247at2759"/>
<dbReference type="PROSITE" id="PS01031">
    <property type="entry name" value="SHSP"/>
    <property type="match status" value="1"/>
</dbReference>
<dbReference type="Pfam" id="PF00011">
    <property type="entry name" value="HSP20"/>
    <property type="match status" value="1"/>
</dbReference>
<dbReference type="CDD" id="cd06464">
    <property type="entry name" value="ACD_sHsps-like"/>
    <property type="match status" value="1"/>
</dbReference>
<evidence type="ECO:0000313" key="8">
    <source>
        <dbReference type="RefSeq" id="XP_022735955.1"/>
    </source>
</evidence>
<evidence type="ECO:0000256" key="4">
    <source>
        <dbReference type="SAM" id="MobiDB-lite"/>
    </source>
</evidence>
<evidence type="ECO:0000256" key="3">
    <source>
        <dbReference type="RuleBase" id="RU003616"/>
    </source>
</evidence>
<keyword evidence="5" id="KW-0472">Membrane</keyword>
<evidence type="ECO:0000256" key="2">
    <source>
        <dbReference type="PROSITE-ProRule" id="PRU00285"/>
    </source>
</evidence>
<evidence type="ECO:0000256" key="1">
    <source>
        <dbReference type="ARBA" id="ARBA00023016"/>
    </source>
</evidence>
<dbReference type="InterPro" id="IPR002068">
    <property type="entry name" value="A-crystallin/Hsp20_dom"/>
</dbReference>
<dbReference type="InterPro" id="IPR031107">
    <property type="entry name" value="Small_HSP"/>
</dbReference>
<dbReference type="PANTHER" id="PTHR11527">
    <property type="entry name" value="HEAT-SHOCK PROTEIN 20 FAMILY MEMBER"/>
    <property type="match status" value="1"/>
</dbReference>
<organism evidence="7 8">
    <name type="scientific">Durio zibethinus</name>
    <name type="common">Durian</name>
    <dbReference type="NCBI Taxonomy" id="66656"/>
    <lineage>
        <taxon>Eukaryota</taxon>
        <taxon>Viridiplantae</taxon>
        <taxon>Streptophyta</taxon>
        <taxon>Embryophyta</taxon>
        <taxon>Tracheophyta</taxon>
        <taxon>Spermatophyta</taxon>
        <taxon>Magnoliopsida</taxon>
        <taxon>eudicotyledons</taxon>
        <taxon>Gunneridae</taxon>
        <taxon>Pentapetalae</taxon>
        <taxon>rosids</taxon>
        <taxon>malvids</taxon>
        <taxon>Malvales</taxon>
        <taxon>Malvaceae</taxon>
        <taxon>Helicteroideae</taxon>
        <taxon>Durio</taxon>
    </lineage>
</organism>
<dbReference type="RefSeq" id="XP_022735955.1">
    <property type="nucleotide sequence ID" value="XM_022880220.1"/>
</dbReference>
<comment type="similarity">
    <text evidence="2 3">Belongs to the small heat shock protein (HSP20) family.</text>
</comment>
<feature type="domain" description="SHSP" evidence="6">
    <location>
        <begin position="9"/>
        <end position="112"/>
    </location>
</feature>
<keyword evidence="5" id="KW-0812">Transmembrane</keyword>
<name>A0A6P5Y6C1_DURZI</name>
<dbReference type="Gene3D" id="2.60.40.790">
    <property type="match status" value="1"/>
</dbReference>
<evidence type="ECO:0000313" key="7">
    <source>
        <dbReference type="Proteomes" id="UP000515121"/>
    </source>
</evidence>
<keyword evidence="5" id="KW-1133">Transmembrane helix</keyword>
<reference evidence="8" key="1">
    <citation type="submission" date="2025-08" db="UniProtKB">
        <authorList>
            <consortium name="RefSeq"/>
        </authorList>
    </citation>
    <scope>IDENTIFICATION</scope>
    <source>
        <tissue evidence="8">Fruit stalk</tissue>
    </source>
</reference>
<dbReference type="KEGG" id="dzi:111289292"/>
<feature type="compositionally biased region" description="Basic and acidic residues" evidence="4">
    <location>
        <begin position="123"/>
        <end position="147"/>
    </location>
</feature>
<feature type="transmembrane region" description="Helical" evidence="5">
    <location>
        <begin position="196"/>
        <end position="215"/>
    </location>
</feature>
<proteinExistence type="inferred from homology"/>
<dbReference type="Proteomes" id="UP000515121">
    <property type="component" value="Unplaced"/>
</dbReference>
<evidence type="ECO:0000256" key="5">
    <source>
        <dbReference type="SAM" id="Phobius"/>
    </source>
</evidence>
<gene>
    <name evidence="8" type="primary">LOC111289292</name>
</gene>